<feature type="chain" id="PRO_5015020820" evidence="2">
    <location>
        <begin position="31"/>
        <end position="409"/>
    </location>
</feature>
<organism evidence="3 4">
    <name type="scientific">Cyanobium usitatum str. Tous</name>
    <dbReference type="NCBI Taxonomy" id="2116684"/>
    <lineage>
        <taxon>Bacteria</taxon>
        <taxon>Bacillati</taxon>
        <taxon>Cyanobacteriota</taxon>
        <taxon>Cyanophyceae</taxon>
        <taxon>Synechococcales</taxon>
        <taxon>Prochlorococcaceae</taxon>
        <taxon>Cyanobium</taxon>
    </lineage>
</organism>
<dbReference type="GO" id="GO:0015288">
    <property type="term" value="F:porin activity"/>
    <property type="evidence" value="ECO:0007669"/>
    <property type="project" value="InterPro"/>
</dbReference>
<dbReference type="Proteomes" id="UP000243002">
    <property type="component" value="Unassembled WGS sequence"/>
</dbReference>
<dbReference type="Gene3D" id="2.40.160.180">
    <property type="entry name" value="Carbohydrate-selective porin OprB"/>
    <property type="match status" value="1"/>
</dbReference>
<gene>
    <name evidence="3" type="ORF">C7K55_10840</name>
</gene>
<sequence>MRGAARFPKRLLAPLLLLASHGLLPYSVLAEPAPTASWLDLDFNLQAQPLANPSGGDRQGASWMQQLTLGATLGSGLAKEPQQWQEADHWRTNLQLMLFSGDANYAESLGAAFPLQSTAHPTGLWLTEASVERQPGQGGIGVKAGVFSLNPGFVSAPVLDAYVHSALNDTLNLSVDGLPINPYTAPGLQLSWRPEPAGRWGEWHYGAFLLDPEYSLASLFGVNPDQQRLNGHLQIVQWSYERLPGAAAMQKPIRAGDKQITRQLPPPLLQIASGYVDNRSTGNLDGAAMATLTMAAQLPLGLDNRFWLGVNAGFEWETNRVPLFLGGGWLSQGLVPGRPLDVLALGIGSSRFSPTLSPGQSSETVLELNYSWLVNANLSLQPVLQLILNPDGSNAEPILAAGIGLQLQF</sequence>
<evidence type="ECO:0000256" key="1">
    <source>
        <dbReference type="ARBA" id="ARBA00008769"/>
    </source>
</evidence>
<comment type="caution">
    <text evidence="3">The sequence shown here is derived from an EMBL/GenBank/DDBJ whole genome shotgun (WGS) entry which is preliminary data.</text>
</comment>
<dbReference type="GO" id="GO:0008643">
    <property type="term" value="P:carbohydrate transport"/>
    <property type="evidence" value="ECO:0007669"/>
    <property type="project" value="InterPro"/>
</dbReference>
<dbReference type="AlphaFoldDB" id="A0A2P7MSW7"/>
<keyword evidence="4" id="KW-1185">Reference proteome</keyword>
<dbReference type="EMBL" id="PXXO01000013">
    <property type="protein sequence ID" value="PSJ04309.1"/>
    <property type="molecule type" value="Genomic_DNA"/>
</dbReference>
<reference evidence="3 4" key="1">
    <citation type="journal article" date="2018" name="Environ. Microbiol.">
        <title>Ecological and genomic features of two widespread freshwater picocyanobacteria.</title>
        <authorList>
            <person name="Cabello-Yeves P.J."/>
            <person name="Picazo A."/>
            <person name="Camacho A."/>
            <person name="Callieri C."/>
            <person name="Rosselli R."/>
            <person name="Roda-Garcia J.J."/>
            <person name="Coutinho F.H."/>
            <person name="Rodriguez-Valera F."/>
        </authorList>
    </citation>
    <scope>NUCLEOTIDE SEQUENCE [LARGE SCALE GENOMIC DNA]</scope>
    <source>
        <strain evidence="3 4">Tous</strain>
    </source>
</reference>
<name>A0A2P7MSW7_9CYAN</name>
<accession>A0A2P7MSW7</accession>
<dbReference type="InterPro" id="IPR007049">
    <property type="entry name" value="Carb-sel_porin_OprB"/>
</dbReference>
<keyword evidence="2" id="KW-0732">Signal</keyword>
<evidence type="ECO:0000256" key="2">
    <source>
        <dbReference type="RuleBase" id="RU363072"/>
    </source>
</evidence>
<evidence type="ECO:0000313" key="4">
    <source>
        <dbReference type="Proteomes" id="UP000243002"/>
    </source>
</evidence>
<dbReference type="Pfam" id="PF04966">
    <property type="entry name" value="OprB"/>
    <property type="match status" value="1"/>
</dbReference>
<dbReference type="InterPro" id="IPR038673">
    <property type="entry name" value="OprB_sf"/>
</dbReference>
<dbReference type="RefSeq" id="WP_106632749.1">
    <property type="nucleotide sequence ID" value="NZ_PXXO01000013.1"/>
</dbReference>
<dbReference type="OrthoDB" id="177316at2"/>
<protein>
    <submittedName>
        <fullName evidence="3">Porin</fullName>
    </submittedName>
</protein>
<feature type="signal peptide" evidence="2">
    <location>
        <begin position="1"/>
        <end position="30"/>
    </location>
</feature>
<dbReference type="GO" id="GO:0016020">
    <property type="term" value="C:membrane"/>
    <property type="evidence" value="ECO:0007669"/>
    <property type="project" value="InterPro"/>
</dbReference>
<proteinExistence type="inferred from homology"/>
<evidence type="ECO:0000313" key="3">
    <source>
        <dbReference type="EMBL" id="PSJ04309.1"/>
    </source>
</evidence>
<comment type="similarity">
    <text evidence="1 2">Belongs to the OprB family.</text>
</comment>